<reference evidence="1 2" key="1">
    <citation type="journal article" date="2014" name="Agronomy (Basel)">
        <title>A Draft Genome Sequence for Ensete ventricosum, the Drought-Tolerant Tree Against Hunger.</title>
        <authorList>
            <person name="Harrison J."/>
            <person name="Moore K.A."/>
            <person name="Paszkiewicz K."/>
            <person name="Jones T."/>
            <person name="Grant M."/>
            <person name="Ambacheew D."/>
            <person name="Muzemil S."/>
            <person name="Studholme D.J."/>
        </authorList>
    </citation>
    <scope>NUCLEOTIDE SEQUENCE [LARGE SCALE GENOMIC DNA]</scope>
</reference>
<feature type="non-terminal residue" evidence="1">
    <location>
        <position position="1"/>
    </location>
</feature>
<evidence type="ECO:0000313" key="2">
    <source>
        <dbReference type="Proteomes" id="UP000287651"/>
    </source>
</evidence>
<gene>
    <name evidence="1" type="ORF">B296_00013939</name>
</gene>
<accession>A0A426ZNN6</accession>
<dbReference type="EMBL" id="AMZH03005775">
    <property type="protein sequence ID" value="RRT65545.1"/>
    <property type="molecule type" value="Genomic_DNA"/>
</dbReference>
<organism evidence="1 2">
    <name type="scientific">Ensete ventricosum</name>
    <name type="common">Abyssinian banana</name>
    <name type="synonym">Musa ensete</name>
    <dbReference type="NCBI Taxonomy" id="4639"/>
    <lineage>
        <taxon>Eukaryota</taxon>
        <taxon>Viridiplantae</taxon>
        <taxon>Streptophyta</taxon>
        <taxon>Embryophyta</taxon>
        <taxon>Tracheophyta</taxon>
        <taxon>Spermatophyta</taxon>
        <taxon>Magnoliopsida</taxon>
        <taxon>Liliopsida</taxon>
        <taxon>Zingiberales</taxon>
        <taxon>Musaceae</taxon>
        <taxon>Ensete</taxon>
    </lineage>
</organism>
<name>A0A426ZNN6_ENSVE</name>
<proteinExistence type="predicted"/>
<sequence>CPRSSSSLSVPPSPSLPLRRWRALPLYGLATGGHCPCGLVVGSRPLWPGRGRALPLRPHRGRAAPCGLAALKGVALQATVPTGDYCPCGPAAAYRPFAGGLGHNRLPILPLIVFAMKMQ</sequence>
<comment type="caution">
    <text evidence="1">The sequence shown here is derived from an EMBL/GenBank/DDBJ whole genome shotgun (WGS) entry which is preliminary data.</text>
</comment>
<protein>
    <submittedName>
        <fullName evidence="1">Uncharacterized protein</fullName>
    </submittedName>
</protein>
<dbReference type="AlphaFoldDB" id="A0A426ZNN6"/>
<evidence type="ECO:0000313" key="1">
    <source>
        <dbReference type="EMBL" id="RRT65545.1"/>
    </source>
</evidence>
<dbReference type="Proteomes" id="UP000287651">
    <property type="component" value="Unassembled WGS sequence"/>
</dbReference>